<organism evidence="9 10">
    <name type="scientific">Actinomadura namibiensis</name>
    <dbReference type="NCBI Taxonomy" id="182080"/>
    <lineage>
        <taxon>Bacteria</taxon>
        <taxon>Bacillati</taxon>
        <taxon>Actinomycetota</taxon>
        <taxon>Actinomycetes</taxon>
        <taxon>Streptosporangiales</taxon>
        <taxon>Thermomonosporaceae</taxon>
        <taxon>Actinomadura</taxon>
    </lineage>
</organism>
<dbReference type="EC" id="2.3.1.20" evidence="4"/>
<keyword evidence="9" id="KW-0378">Hydrolase</keyword>
<dbReference type="GO" id="GO:0016787">
    <property type="term" value="F:hydrolase activity"/>
    <property type="evidence" value="ECO:0007669"/>
    <property type="project" value="UniProtKB-KW"/>
</dbReference>
<dbReference type="RefSeq" id="WP_182843073.1">
    <property type="nucleotide sequence ID" value="NZ_BAAALP010000053.1"/>
</dbReference>
<comment type="caution">
    <text evidence="9">The sequence shown here is derived from an EMBL/GenBank/DDBJ whole genome shotgun (WGS) entry which is preliminary data.</text>
</comment>
<name>A0A7W3LMF3_ACTNM</name>
<comment type="similarity">
    <text evidence="2">Belongs to the mycobacterial A85 antigen family.</text>
</comment>
<evidence type="ECO:0000313" key="10">
    <source>
        <dbReference type="Proteomes" id="UP000572680"/>
    </source>
</evidence>
<protein>
    <recommendedName>
        <fullName evidence="7">Acyl-CoA:diacylglycerol acyltransferase</fullName>
        <ecNumber evidence="3">2.3.1.122</ecNumber>
        <ecNumber evidence="4">2.3.1.20</ecNumber>
    </recommendedName>
</protein>
<dbReference type="PANTHER" id="PTHR48098:SF1">
    <property type="entry name" value="DIACYLGLYCEROL ACYLTRANSFERASE_MYCOLYLTRANSFERASE AG85A"/>
    <property type="match status" value="1"/>
</dbReference>
<keyword evidence="6" id="KW-0012">Acyltransferase</keyword>
<dbReference type="PANTHER" id="PTHR48098">
    <property type="entry name" value="ENTEROCHELIN ESTERASE-RELATED"/>
    <property type="match status" value="1"/>
</dbReference>
<dbReference type="Proteomes" id="UP000572680">
    <property type="component" value="Unassembled WGS sequence"/>
</dbReference>
<dbReference type="EMBL" id="JACJIA010000002">
    <property type="protein sequence ID" value="MBA8950715.1"/>
    <property type="molecule type" value="Genomic_DNA"/>
</dbReference>
<dbReference type="InterPro" id="IPR050583">
    <property type="entry name" value="Mycobacterial_A85_antigen"/>
</dbReference>
<dbReference type="InterPro" id="IPR000801">
    <property type="entry name" value="Esterase-like"/>
</dbReference>
<gene>
    <name evidence="9" type="ORF">HNR61_002328</name>
</gene>
<evidence type="ECO:0000256" key="6">
    <source>
        <dbReference type="ARBA" id="ARBA00023315"/>
    </source>
</evidence>
<dbReference type="GO" id="GO:0050348">
    <property type="term" value="F:trehalose O-mycolyltransferase activity"/>
    <property type="evidence" value="ECO:0007669"/>
    <property type="project" value="UniProtKB-EC"/>
</dbReference>
<evidence type="ECO:0000256" key="1">
    <source>
        <dbReference type="ARBA" id="ARBA00000697"/>
    </source>
</evidence>
<evidence type="ECO:0000256" key="3">
    <source>
        <dbReference type="ARBA" id="ARBA00012820"/>
    </source>
</evidence>
<evidence type="ECO:0000256" key="8">
    <source>
        <dbReference type="ARBA" id="ARBA00048109"/>
    </source>
</evidence>
<dbReference type="InterPro" id="IPR029058">
    <property type="entry name" value="AB_hydrolase_fold"/>
</dbReference>
<dbReference type="Pfam" id="PF00756">
    <property type="entry name" value="Esterase"/>
    <property type="match status" value="1"/>
</dbReference>
<accession>A0A7W3LMF3</accession>
<dbReference type="PROSITE" id="PS51318">
    <property type="entry name" value="TAT"/>
    <property type="match status" value="1"/>
</dbReference>
<evidence type="ECO:0000256" key="7">
    <source>
        <dbReference type="ARBA" id="ARBA00032572"/>
    </source>
</evidence>
<keyword evidence="10" id="KW-1185">Reference proteome</keyword>
<dbReference type="SUPFAM" id="SSF53474">
    <property type="entry name" value="alpha/beta-Hydrolases"/>
    <property type="match status" value="1"/>
</dbReference>
<dbReference type="AlphaFoldDB" id="A0A7W3LMF3"/>
<evidence type="ECO:0000256" key="5">
    <source>
        <dbReference type="ARBA" id="ARBA00022679"/>
    </source>
</evidence>
<comment type="catalytic activity">
    <reaction evidence="1">
        <text>2 alpha,alpha'-trehalose 6-mycolate = alpha,alpha'-trehalose 6,6'-bismycolate + alpha,alpha-trehalose</text>
        <dbReference type="Rhea" id="RHEA:23472"/>
        <dbReference type="ChEBI" id="CHEBI:16551"/>
        <dbReference type="ChEBI" id="CHEBI:18195"/>
        <dbReference type="ChEBI" id="CHEBI:18234"/>
        <dbReference type="EC" id="2.3.1.122"/>
    </reaction>
</comment>
<dbReference type="Gene3D" id="3.40.50.1820">
    <property type="entry name" value="alpha/beta hydrolase"/>
    <property type="match status" value="1"/>
</dbReference>
<keyword evidence="5" id="KW-0808">Transferase</keyword>
<dbReference type="InterPro" id="IPR006311">
    <property type="entry name" value="TAT_signal"/>
</dbReference>
<evidence type="ECO:0000313" key="9">
    <source>
        <dbReference type="EMBL" id="MBA8950715.1"/>
    </source>
</evidence>
<proteinExistence type="inferred from homology"/>
<comment type="catalytic activity">
    <reaction evidence="8">
        <text>an acyl-CoA + a 1,2-diacyl-sn-glycerol = a triacyl-sn-glycerol + CoA</text>
        <dbReference type="Rhea" id="RHEA:10868"/>
        <dbReference type="ChEBI" id="CHEBI:17815"/>
        <dbReference type="ChEBI" id="CHEBI:57287"/>
        <dbReference type="ChEBI" id="CHEBI:58342"/>
        <dbReference type="ChEBI" id="CHEBI:64615"/>
        <dbReference type="EC" id="2.3.1.20"/>
    </reaction>
</comment>
<sequence length="348" mass="38318">MSTESRRRFARRTAAVTAAAVAGAGVLPLPLPLPLDAAPAQAASFRKADSGARIVSYKWLNKGKTSFDFTVQSPSLGGAKENVRVLLPKGWKFGSKKTWPVVYALHGGNDRYISWTRSTDIEQVARKWGVIVVMPEGRNGSYTNWFNGGKGGTPKWEDFHVQEVRQLMERNYGAGGSRAVMGLSSGGQGACTYVGRHPGMFRHASCFSGVLSMSHPGIPTLLMYTNMRSGQDPYNIWGVPWIHKANWDAHDPIKLLPRMRGTKLYVSSGTTGEAGPFDKPGKAPWDIGYLSERAIGPTVKAFVEEAKRQKVSVTSHIYGPGSHSWPYWQREMHTAWPQIMKTLGAKRV</sequence>
<dbReference type="GO" id="GO:0004144">
    <property type="term" value="F:diacylglycerol O-acyltransferase activity"/>
    <property type="evidence" value="ECO:0007669"/>
    <property type="project" value="UniProtKB-EC"/>
</dbReference>
<dbReference type="EC" id="2.3.1.122" evidence="3"/>
<evidence type="ECO:0000256" key="4">
    <source>
        <dbReference type="ARBA" id="ARBA00013244"/>
    </source>
</evidence>
<evidence type="ECO:0000256" key="2">
    <source>
        <dbReference type="ARBA" id="ARBA00005874"/>
    </source>
</evidence>
<reference evidence="9 10" key="1">
    <citation type="submission" date="2020-08" db="EMBL/GenBank/DDBJ databases">
        <title>Genomic Encyclopedia of Type Strains, Phase IV (KMG-IV): sequencing the most valuable type-strain genomes for metagenomic binning, comparative biology and taxonomic classification.</title>
        <authorList>
            <person name="Goeker M."/>
        </authorList>
    </citation>
    <scope>NUCLEOTIDE SEQUENCE [LARGE SCALE GENOMIC DNA]</scope>
    <source>
        <strain evidence="9 10">DSM 44197</strain>
    </source>
</reference>